<feature type="domain" description="EamA" evidence="7">
    <location>
        <begin position="169"/>
        <end position="300"/>
    </location>
</feature>
<feature type="transmembrane region" description="Helical" evidence="6">
    <location>
        <begin position="226"/>
        <end position="246"/>
    </location>
</feature>
<feature type="transmembrane region" description="Helical" evidence="6">
    <location>
        <begin position="282"/>
        <end position="301"/>
    </location>
</feature>
<feature type="transmembrane region" description="Helical" evidence="6">
    <location>
        <begin position="134"/>
        <end position="150"/>
    </location>
</feature>
<name>A0A5B2VC82_9HYPH</name>
<feature type="transmembrane region" description="Helical" evidence="6">
    <location>
        <begin position="258"/>
        <end position="276"/>
    </location>
</feature>
<feature type="transmembrane region" description="Helical" evidence="6">
    <location>
        <begin position="77"/>
        <end position="99"/>
    </location>
</feature>
<reference evidence="8 9" key="2">
    <citation type="submission" date="2019-09" db="EMBL/GenBank/DDBJ databases">
        <authorList>
            <person name="Jin C."/>
        </authorList>
    </citation>
    <scope>NUCLEOTIDE SEQUENCE [LARGE SCALE GENOMIC DNA]</scope>
    <source>
        <strain evidence="8 9">BN140002</strain>
    </source>
</reference>
<feature type="transmembrane region" description="Helical" evidence="6">
    <location>
        <begin position="47"/>
        <end position="65"/>
    </location>
</feature>
<keyword evidence="5 6" id="KW-0472">Membrane</keyword>
<feature type="transmembrane region" description="Helical" evidence="6">
    <location>
        <begin position="162"/>
        <end position="183"/>
    </location>
</feature>
<dbReference type="GO" id="GO:0016020">
    <property type="term" value="C:membrane"/>
    <property type="evidence" value="ECO:0007669"/>
    <property type="project" value="UniProtKB-SubCell"/>
</dbReference>
<keyword evidence="4 6" id="KW-1133">Transmembrane helix</keyword>
<keyword evidence="3 6" id="KW-0812">Transmembrane</keyword>
<dbReference type="OrthoDB" id="2352272at2"/>
<dbReference type="Proteomes" id="UP000323142">
    <property type="component" value="Unassembled WGS sequence"/>
</dbReference>
<feature type="transmembrane region" description="Helical" evidence="6">
    <location>
        <begin position="195"/>
        <end position="214"/>
    </location>
</feature>
<evidence type="ECO:0000259" key="7">
    <source>
        <dbReference type="Pfam" id="PF00892"/>
    </source>
</evidence>
<comment type="caution">
    <text evidence="8">The sequence shown here is derived from an EMBL/GenBank/DDBJ whole genome shotgun (WGS) entry which is preliminary data.</text>
</comment>
<comment type="subcellular location">
    <subcellularLocation>
        <location evidence="1">Membrane</location>
        <topology evidence="1">Multi-pass membrane protein</topology>
    </subcellularLocation>
</comment>
<protein>
    <submittedName>
        <fullName evidence="8">DMT family transporter</fullName>
    </submittedName>
</protein>
<evidence type="ECO:0000313" key="9">
    <source>
        <dbReference type="Proteomes" id="UP000323142"/>
    </source>
</evidence>
<dbReference type="PANTHER" id="PTHR32322:SF2">
    <property type="entry name" value="EAMA DOMAIN-CONTAINING PROTEIN"/>
    <property type="match status" value="1"/>
</dbReference>
<evidence type="ECO:0000313" key="8">
    <source>
        <dbReference type="EMBL" id="KAA2236604.1"/>
    </source>
</evidence>
<comment type="similarity">
    <text evidence="2">Belongs to the EamA transporter family.</text>
</comment>
<gene>
    <name evidence="8" type="ORF">F0L46_14125</name>
</gene>
<evidence type="ECO:0000256" key="1">
    <source>
        <dbReference type="ARBA" id="ARBA00004141"/>
    </source>
</evidence>
<evidence type="ECO:0000256" key="3">
    <source>
        <dbReference type="ARBA" id="ARBA00022692"/>
    </source>
</evidence>
<organism evidence="8 9">
    <name type="scientific">Salinarimonas soli</name>
    <dbReference type="NCBI Taxonomy" id="1638099"/>
    <lineage>
        <taxon>Bacteria</taxon>
        <taxon>Pseudomonadati</taxon>
        <taxon>Pseudomonadota</taxon>
        <taxon>Alphaproteobacteria</taxon>
        <taxon>Hyphomicrobiales</taxon>
        <taxon>Salinarimonadaceae</taxon>
        <taxon>Salinarimonas</taxon>
    </lineage>
</organism>
<dbReference type="Pfam" id="PF00892">
    <property type="entry name" value="EamA"/>
    <property type="match status" value="2"/>
</dbReference>
<dbReference type="InterPro" id="IPR000620">
    <property type="entry name" value="EamA_dom"/>
</dbReference>
<feature type="transmembrane region" description="Helical" evidence="6">
    <location>
        <begin position="12"/>
        <end position="35"/>
    </location>
</feature>
<dbReference type="InterPro" id="IPR037185">
    <property type="entry name" value="EmrE-like"/>
</dbReference>
<evidence type="ECO:0000256" key="4">
    <source>
        <dbReference type="ARBA" id="ARBA00022989"/>
    </source>
</evidence>
<feature type="domain" description="EamA" evidence="7">
    <location>
        <begin position="24"/>
        <end position="149"/>
    </location>
</feature>
<proteinExistence type="inferred from homology"/>
<reference evidence="8 9" key="1">
    <citation type="submission" date="2019-09" db="EMBL/GenBank/DDBJ databases">
        <title>Salinarimonas rosea gen. nov., sp. nov., a new member of the a-2 subgroup of the Proteobacteria.</title>
        <authorList>
            <person name="Liu J."/>
        </authorList>
    </citation>
    <scope>NUCLEOTIDE SEQUENCE [LARGE SCALE GENOMIC DNA]</scope>
    <source>
        <strain evidence="8 9">BN140002</strain>
    </source>
</reference>
<evidence type="ECO:0000256" key="2">
    <source>
        <dbReference type="ARBA" id="ARBA00007362"/>
    </source>
</evidence>
<evidence type="ECO:0000256" key="6">
    <source>
        <dbReference type="SAM" id="Phobius"/>
    </source>
</evidence>
<dbReference type="PANTHER" id="PTHR32322">
    <property type="entry name" value="INNER MEMBRANE TRANSPORTER"/>
    <property type="match status" value="1"/>
</dbReference>
<dbReference type="AlphaFoldDB" id="A0A5B2VC82"/>
<dbReference type="SUPFAM" id="SSF103481">
    <property type="entry name" value="Multidrug resistance efflux transporter EmrE"/>
    <property type="match status" value="2"/>
</dbReference>
<dbReference type="RefSeq" id="WP_149818587.1">
    <property type="nucleotide sequence ID" value="NZ_VUOA01000025.1"/>
</dbReference>
<evidence type="ECO:0000256" key="5">
    <source>
        <dbReference type="ARBA" id="ARBA00023136"/>
    </source>
</evidence>
<sequence>MRSAPLDSTAPAVDATTLGLYGAVVLVWGVSWIALKAHLGVVAPEVSALWRFMIAAAIMVSWVAVRGDRMRFPLRDHLRFALVGACMFSFNFVLFYYGGLHIPSGLLAVVFSLASVMNLLLGAALFGQRIEGRVAAGALVGTLGVGLLFWPEIAGAGFDRAALGGLGLCVLGTLLFCCGNLVTGRLQRRGVPVQAINAWGMVYSVAGLAAFSALRGQPFIVEWTATYWGALLFLAVFASVVAFACYGALIRRIGPARGAYATVLFPIVALTVSTLFEGYAWTLLAIAGAACALAGNALVLWRPAAGR</sequence>
<dbReference type="EMBL" id="VUOA01000025">
    <property type="protein sequence ID" value="KAA2236604.1"/>
    <property type="molecule type" value="Genomic_DNA"/>
</dbReference>
<feature type="transmembrane region" description="Helical" evidence="6">
    <location>
        <begin position="105"/>
        <end position="127"/>
    </location>
</feature>
<dbReference type="InterPro" id="IPR050638">
    <property type="entry name" value="AA-Vitamin_Transporters"/>
</dbReference>
<keyword evidence="9" id="KW-1185">Reference proteome</keyword>
<accession>A0A5B2VC82</accession>